<keyword evidence="11 18" id="KW-0413">Isomerase</keyword>
<evidence type="ECO:0000256" key="19">
    <source>
        <dbReference type="PIRNR" id="PIRNR017184"/>
    </source>
</evidence>
<feature type="domain" description="YjeF N-terminal" evidence="21">
    <location>
        <begin position="10"/>
        <end position="204"/>
    </location>
</feature>
<feature type="binding site" evidence="17">
    <location>
        <position position="304"/>
    </location>
    <ligand>
        <name>(6S)-NADPHX</name>
        <dbReference type="ChEBI" id="CHEBI:64076"/>
    </ligand>
</feature>
<dbReference type="NCBIfam" id="TIGR00197">
    <property type="entry name" value="yjeF_nterm"/>
    <property type="match status" value="1"/>
</dbReference>
<feature type="binding site" evidence="18">
    <location>
        <position position="153"/>
    </location>
    <ligand>
        <name>K(+)</name>
        <dbReference type="ChEBI" id="CHEBI:29103"/>
    </ligand>
</feature>
<evidence type="ECO:0000256" key="11">
    <source>
        <dbReference type="ARBA" id="ARBA00023235"/>
    </source>
</evidence>
<reference evidence="22" key="2">
    <citation type="journal article" date="2021" name="PeerJ">
        <title>Extensive microbial diversity within the chicken gut microbiome revealed by metagenomics and culture.</title>
        <authorList>
            <person name="Gilroy R."/>
            <person name="Ravi A."/>
            <person name="Getino M."/>
            <person name="Pursley I."/>
            <person name="Horton D.L."/>
            <person name="Alikhan N.F."/>
            <person name="Baker D."/>
            <person name="Gharbi K."/>
            <person name="Hall N."/>
            <person name="Watson M."/>
            <person name="Adriaenssens E.M."/>
            <person name="Foster-Nyarko E."/>
            <person name="Jarju S."/>
            <person name="Secka A."/>
            <person name="Antonio M."/>
            <person name="Oren A."/>
            <person name="Chaudhuri R.R."/>
            <person name="La Ragione R."/>
            <person name="Hildebrand F."/>
            <person name="Pallen M.J."/>
        </authorList>
    </citation>
    <scope>NUCLEOTIDE SEQUENCE</scope>
    <source>
        <strain evidence="22">11167</strain>
    </source>
</reference>
<comment type="function">
    <text evidence="18">Catalyzes the epimerization of the S- and R-forms of NAD(P)HX, a damaged form of NAD(P)H that is a result of enzymatic or heat-dependent hydration. This is a prerequisite for the S-specific NAD(P)H-hydrate dehydratase to allow the repair of both epimers of NAD(P)HX.</text>
</comment>
<dbReference type="Gene3D" id="3.40.50.10260">
    <property type="entry name" value="YjeF N-terminal domain"/>
    <property type="match status" value="1"/>
</dbReference>
<comment type="catalytic activity">
    <reaction evidence="15 17 19">
        <text>(6S)-NADHX + ADP = AMP + phosphate + NADH + H(+)</text>
        <dbReference type="Rhea" id="RHEA:32223"/>
        <dbReference type="ChEBI" id="CHEBI:15378"/>
        <dbReference type="ChEBI" id="CHEBI:43474"/>
        <dbReference type="ChEBI" id="CHEBI:57945"/>
        <dbReference type="ChEBI" id="CHEBI:64074"/>
        <dbReference type="ChEBI" id="CHEBI:456215"/>
        <dbReference type="ChEBI" id="CHEBI:456216"/>
        <dbReference type="EC" id="4.2.1.136"/>
    </reaction>
</comment>
<evidence type="ECO:0000256" key="15">
    <source>
        <dbReference type="ARBA" id="ARBA00048238"/>
    </source>
</evidence>
<keyword evidence="12 17" id="KW-0456">Lyase</keyword>
<comment type="cofactor">
    <cofactor evidence="17">
        <name>Mg(2+)</name>
        <dbReference type="ChEBI" id="CHEBI:18420"/>
    </cofactor>
</comment>
<feature type="binding site" evidence="17">
    <location>
        <position position="414"/>
    </location>
    <ligand>
        <name>AMP</name>
        <dbReference type="ChEBI" id="CHEBI:456215"/>
    </ligand>
</feature>
<dbReference type="InterPro" id="IPR029056">
    <property type="entry name" value="Ribokinase-like"/>
</dbReference>
<evidence type="ECO:0000256" key="4">
    <source>
        <dbReference type="ARBA" id="ARBA00009524"/>
    </source>
</evidence>
<dbReference type="InterPro" id="IPR000631">
    <property type="entry name" value="CARKD"/>
</dbReference>
<dbReference type="PROSITE" id="PS51383">
    <property type="entry name" value="YJEF_C_3"/>
    <property type="match status" value="1"/>
</dbReference>
<dbReference type="PANTHER" id="PTHR12592">
    <property type="entry name" value="ATP-DEPENDENT (S)-NAD(P)H-HYDRATE DEHYDRATASE FAMILY MEMBER"/>
    <property type="match status" value="1"/>
</dbReference>
<comment type="similarity">
    <text evidence="18">Belongs to the NnrE/AIBP family.</text>
</comment>
<keyword evidence="8 17" id="KW-0521">NADP</keyword>
<dbReference type="Proteomes" id="UP000823633">
    <property type="component" value="Unassembled WGS sequence"/>
</dbReference>
<keyword evidence="9 18" id="KW-0630">Potassium</keyword>
<dbReference type="PROSITE" id="PS51385">
    <property type="entry name" value="YJEF_N"/>
    <property type="match status" value="1"/>
</dbReference>
<comment type="function">
    <text evidence="14 19">Bifunctional enzyme that catalyzes the epimerization of the S- and R-forms of NAD(P)HX and the dehydration of the S-form of NAD(P)HX at the expense of ADP, which is converted to AMP. This allows the repair of both epimers of NAD(P)HX, a damaged form of NAD(P)H that is a result of enzymatic or heat-dependent hydration.</text>
</comment>
<dbReference type="InterPro" id="IPR004443">
    <property type="entry name" value="YjeF_N_dom"/>
</dbReference>
<dbReference type="AlphaFoldDB" id="A0A9D9HB44"/>
<evidence type="ECO:0000256" key="16">
    <source>
        <dbReference type="ARBA" id="ARBA00049209"/>
    </source>
</evidence>
<dbReference type="SUPFAM" id="SSF64153">
    <property type="entry name" value="YjeF N-terminal domain-like"/>
    <property type="match status" value="1"/>
</dbReference>
<dbReference type="Pfam" id="PF03853">
    <property type="entry name" value="YjeF_N"/>
    <property type="match status" value="1"/>
</dbReference>
<feature type="binding site" evidence="18">
    <location>
        <position position="150"/>
    </location>
    <ligand>
        <name>(6S)-NADPHX</name>
        <dbReference type="ChEBI" id="CHEBI:64076"/>
    </ligand>
</feature>
<evidence type="ECO:0000256" key="7">
    <source>
        <dbReference type="ARBA" id="ARBA00022840"/>
    </source>
</evidence>
<feature type="binding site" evidence="18">
    <location>
        <position position="117"/>
    </location>
    <ligand>
        <name>K(+)</name>
        <dbReference type="ChEBI" id="CHEBI:29103"/>
    </ligand>
</feature>
<dbReference type="EC" id="4.2.1.136" evidence="19"/>
<dbReference type="EMBL" id="JADIMU010000032">
    <property type="protein sequence ID" value="MBO8443147.1"/>
    <property type="molecule type" value="Genomic_DNA"/>
</dbReference>
<evidence type="ECO:0000256" key="9">
    <source>
        <dbReference type="ARBA" id="ARBA00022958"/>
    </source>
</evidence>
<evidence type="ECO:0000259" key="21">
    <source>
        <dbReference type="PROSITE" id="PS51385"/>
    </source>
</evidence>
<dbReference type="InterPro" id="IPR030677">
    <property type="entry name" value="Nnr"/>
</dbReference>
<evidence type="ECO:0000256" key="6">
    <source>
        <dbReference type="ARBA" id="ARBA00022741"/>
    </source>
</evidence>
<feature type="domain" description="YjeF C-terminal" evidence="20">
    <location>
        <begin position="211"/>
        <end position="464"/>
    </location>
</feature>
<evidence type="ECO:0000256" key="8">
    <source>
        <dbReference type="ARBA" id="ARBA00022857"/>
    </source>
</evidence>
<protein>
    <recommendedName>
        <fullName evidence="19">Bifunctional NAD(P)H-hydrate repair enzyme</fullName>
    </recommendedName>
    <alternativeName>
        <fullName evidence="19">Nicotinamide nucleotide repair protein</fullName>
    </alternativeName>
    <domain>
        <recommendedName>
            <fullName evidence="19">ADP-dependent (S)-NAD(P)H-hydrate dehydratase</fullName>
            <ecNumber evidence="19">4.2.1.136</ecNumber>
        </recommendedName>
        <alternativeName>
            <fullName evidence="19">ADP-dependent NAD(P)HX dehydratase</fullName>
        </alternativeName>
    </domain>
    <domain>
        <recommendedName>
            <fullName evidence="19">NAD(P)H-hydrate epimerase</fullName>
            <ecNumber evidence="19">5.1.99.6</ecNumber>
        </recommendedName>
    </domain>
</protein>
<accession>A0A9D9HB44</accession>
<keyword evidence="6 17" id="KW-0547">Nucleotide-binding</keyword>
<comment type="catalytic activity">
    <reaction evidence="2 18 19">
        <text>(6R)-NADPHX = (6S)-NADPHX</text>
        <dbReference type="Rhea" id="RHEA:32227"/>
        <dbReference type="ChEBI" id="CHEBI:64076"/>
        <dbReference type="ChEBI" id="CHEBI:64077"/>
        <dbReference type="EC" id="5.1.99.6"/>
    </reaction>
</comment>
<dbReference type="PANTHER" id="PTHR12592:SF0">
    <property type="entry name" value="ATP-DEPENDENT (S)-NAD(P)H-HYDRATE DEHYDRATASE"/>
    <property type="match status" value="1"/>
</dbReference>
<keyword evidence="5 18" id="KW-0479">Metal-binding</keyword>
<comment type="function">
    <text evidence="17">Catalyzes the dehydration of the S-form of NAD(P)HX at the expense of ADP, which is converted to AMP. Together with NAD(P)HX epimerase, which catalyzes the epimerization of the S- and R-forms, the enzyme allows the repair of both epimers of NAD(P)HX, a damaged form of NAD(P)H that is a result of enzymatic or heat-dependent hydration.</text>
</comment>
<sequence>MERLYSSREVLEADRRAEEEYLFPPLCLMEQAAMSAAAQVYDMSKDGDHVTIVAGSGNNGADGLALARLLHTAGQRRVSIFHVPGRMSAGNEAQRRCCEALGIGTTDSLDGASLIVDAYLGAGLRGALRKEAEEVIHLMAAAKAPILCLDVPSGISDEAYNPSIQAQATIVFGPLKRSLYARGNLAGCGRIVRAPLSYPPQLFRDDPPVCLLDEDDYRRLSLPGDAYKVSRGRVAIIGGSPDYRGAVRLAARAAFHAGAGMVTVFTDPSLVDLVSLDCPASTMVRPFSDLASAGSFDSILVGPGLGQGVEARRIVGRVCGMKVPRLVVDADAIRFFEGAQADEVVLTPHVGEYRILAGGGDASSPNDFYAGLMATAGRLGATIVYKAESVYIATQRSVDIVIGLKPSLGVAGSGDVLAGIIAALGKGEPPSNGVLLHQASGAALANQKGFYSADELIDEVGRRR</sequence>
<dbReference type="GO" id="GO:0052856">
    <property type="term" value="F:NAD(P)HX epimerase activity"/>
    <property type="evidence" value="ECO:0007669"/>
    <property type="project" value="UniProtKB-UniRule"/>
</dbReference>
<feature type="binding site" evidence="18">
    <location>
        <position position="59"/>
    </location>
    <ligand>
        <name>K(+)</name>
        <dbReference type="ChEBI" id="CHEBI:29103"/>
    </ligand>
</feature>
<comment type="similarity">
    <text evidence="4 19">In the C-terminal section; belongs to the NnrD/CARKD family.</text>
</comment>
<feature type="binding site" evidence="17">
    <location>
        <position position="246"/>
    </location>
    <ligand>
        <name>(6S)-NADPHX</name>
        <dbReference type="ChEBI" id="CHEBI:64076"/>
    </ligand>
</feature>
<comment type="cofactor">
    <cofactor evidence="18 19">
        <name>K(+)</name>
        <dbReference type="ChEBI" id="CHEBI:29103"/>
    </cofactor>
    <text evidence="18 19">Binds 1 potassium ion per subunit.</text>
</comment>
<keyword evidence="10 17" id="KW-0520">NAD</keyword>
<comment type="similarity">
    <text evidence="17">Belongs to the NnrD/CARKD family.</text>
</comment>
<dbReference type="GO" id="GO:0052855">
    <property type="term" value="F:ADP-dependent NAD(P)H-hydrate dehydratase activity"/>
    <property type="evidence" value="ECO:0007669"/>
    <property type="project" value="UniProtKB-UniRule"/>
</dbReference>
<dbReference type="SUPFAM" id="SSF53613">
    <property type="entry name" value="Ribokinase-like"/>
    <property type="match status" value="1"/>
</dbReference>
<feature type="binding site" evidence="17">
    <location>
        <position position="349"/>
    </location>
    <ligand>
        <name>(6S)-NADPHX</name>
        <dbReference type="ChEBI" id="CHEBI:64076"/>
    </ligand>
</feature>
<keyword evidence="13" id="KW-0511">Multifunctional enzyme</keyword>
<evidence type="ECO:0000256" key="5">
    <source>
        <dbReference type="ARBA" id="ARBA00022723"/>
    </source>
</evidence>
<comment type="caution">
    <text evidence="17">Lacks conserved residue(s) required for the propagation of feature annotation.</text>
</comment>
<feature type="binding site" evidence="18">
    <location>
        <begin position="121"/>
        <end position="127"/>
    </location>
    <ligand>
        <name>(6S)-NADPHX</name>
        <dbReference type="ChEBI" id="CHEBI:64076"/>
    </ligand>
</feature>
<reference evidence="22" key="1">
    <citation type="submission" date="2020-10" db="EMBL/GenBank/DDBJ databases">
        <authorList>
            <person name="Gilroy R."/>
        </authorList>
    </citation>
    <scope>NUCLEOTIDE SEQUENCE</scope>
    <source>
        <strain evidence="22">11167</strain>
    </source>
</reference>
<dbReference type="InterPro" id="IPR017953">
    <property type="entry name" value="Carbohydrate_kinase_pred_CS"/>
</dbReference>
<feature type="binding site" evidence="17">
    <location>
        <position position="415"/>
    </location>
    <ligand>
        <name>(6S)-NADPHX</name>
        <dbReference type="ChEBI" id="CHEBI:64076"/>
    </ligand>
</feature>
<comment type="catalytic activity">
    <reaction evidence="16 17 19">
        <text>(6S)-NADPHX + ADP = AMP + phosphate + NADPH + H(+)</text>
        <dbReference type="Rhea" id="RHEA:32235"/>
        <dbReference type="ChEBI" id="CHEBI:15378"/>
        <dbReference type="ChEBI" id="CHEBI:43474"/>
        <dbReference type="ChEBI" id="CHEBI:57783"/>
        <dbReference type="ChEBI" id="CHEBI:64076"/>
        <dbReference type="ChEBI" id="CHEBI:456215"/>
        <dbReference type="ChEBI" id="CHEBI:456216"/>
        <dbReference type="EC" id="4.2.1.136"/>
    </reaction>
</comment>
<dbReference type="EC" id="5.1.99.6" evidence="19"/>
<dbReference type="Gene3D" id="3.40.1190.20">
    <property type="match status" value="1"/>
</dbReference>
<evidence type="ECO:0000256" key="12">
    <source>
        <dbReference type="ARBA" id="ARBA00023239"/>
    </source>
</evidence>
<comment type="similarity">
    <text evidence="3 19">In the N-terminal section; belongs to the NnrE/AIBP family.</text>
</comment>
<evidence type="ECO:0000256" key="18">
    <source>
        <dbReference type="HAMAP-Rule" id="MF_01966"/>
    </source>
</evidence>
<comment type="catalytic activity">
    <reaction evidence="1 18 19">
        <text>(6R)-NADHX = (6S)-NADHX</text>
        <dbReference type="Rhea" id="RHEA:32215"/>
        <dbReference type="ChEBI" id="CHEBI:64074"/>
        <dbReference type="ChEBI" id="CHEBI:64075"/>
        <dbReference type="EC" id="5.1.99.6"/>
    </reaction>
</comment>
<dbReference type="HAMAP" id="MF_01966">
    <property type="entry name" value="NADHX_epimerase"/>
    <property type="match status" value="1"/>
</dbReference>
<evidence type="ECO:0000256" key="10">
    <source>
        <dbReference type="ARBA" id="ARBA00023027"/>
    </source>
</evidence>
<proteinExistence type="inferred from homology"/>
<dbReference type="Pfam" id="PF01256">
    <property type="entry name" value="Carb_kinase"/>
    <property type="match status" value="1"/>
</dbReference>
<evidence type="ECO:0000256" key="17">
    <source>
        <dbReference type="HAMAP-Rule" id="MF_01965"/>
    </source>
</evidence>
<evidence type="ECO:0000256" key="14">
    <source>
        <dbReference type="ARBA" id="ARBA00025153"/>
    </source>
</evidence>
<dbReference type="PIRSF" id="PIRSF017184">
    <property type="entry name" value="Nnr"/>
    <property type="match status" value="1"/>
</dbReference>
<dbReference type="CDD" id="cd01171">
    <property type="entry name" value="YXKO-related"/>
    <property type="match status" value="1"/>
</dbReference>
<dbReference type="GO" id="GO:0046872">
    <property type="term" value="F:metal ion binding"/>
    <property type="evidence" value="ECO:0007669"/>
    <property type="project" value="UniProtKB-UniRule"/>
</dbReference>
<dbReference type="GO" id="GO:0046496">
    <property type="term" value="P:nicotinamide nucleotide metabolic process"/>
    <property type="evidence" value="ECO:0007669"/>
    <property type="project" value="UniProtKB-UniRule"/>
</dbReference>
<dbReference type="HAMAP" id="MF_01965">
    <property type="entry name" value="NADHX_dehydratase"/>
    <property type="match status" value="1"/>
</dbReference>
<name>A0A9D9HB44_9SPIR</name>
<dbReference type="InterPro" id="IPR036652">
    <property type="entry name" value="YjeF_N_dom_sf"/>
</dbReference>
<dbReference type="PROSITE" id="PS01050">
    <property type="entry name" value="YJEF_C_2"/>
    <property type="match status" value="1"/>
</dbReference>
<keyword evidence="7 17" id="KW-0067">ATP-binding</keyword>
<evidence type="ECO:0000313" key="22">
    <source>
        <dbReference type="EMBL" id="MBO8443147.1"/>
    </source>
</evidence>
<feature type="binding site" evidence="18">
    <location>
        <begin position="58"/>
        <end position="62"/>
    </location>
    <ligand>
        <name>(6S)-NADPHX</name>
        <dbReference type="ChEBI" id="CHEBI:64076"/>
    </ligand>
</feature>
<evidence type="ECO:0000256" key="3">
    <source>
        <dbReference type="ARBA" id="ARBA00006001"/>
    </source>
</evidence>
<evidence type="ECO:0000313" key="23">
    <source>
        <dbReference type="Proteomes" id="UP000823633"/>
    </source>
</evidence>
<dbReference type="GO" id="GO:0110051">
    <property type="term" value="P:metabolite repair"/>
    <property type="evidence" value="ECO:0007669"/>
    <property type="project" value="TreeGrafter"/>
</dbReference>
<dbReference type="GO" id="GO:0005524">
    <property type="term" value="F:ATP binding"/>
    <property type="evidence" value="ECO:0007669"/>
    <property type="project" value="UniProtKB-UniRule"/>
</dbReference>
<evidence type="ECO:0000256" key="13">
    <source>
        <dbReference type="ARBA" id="ARBA00023268"/>
    </source>
</evidence>
<comment type="subunit">
    <text evidence="17">Homotetramer.</text>
</comment>
<evidence type="ECO:0000256" key="1">
    <source>
        <dbReference type="ARBA" id="ARBA00000013"/>
    </source>
</evidence>
<evidence type="ECO:0000259" key="20">
    <source>
        <dbReference type="PROSITE" id="PS51383"/>
    </source>
</evidence>
<organism evidence="22 23">
    <name type="scientific">Candidatus Aphodenecus pullistercoris</name>
    <dbReference type="NCBI Taxonomy" id="2840669"/>
    <lineage>
        <taxon>Bacteria</taxon>
        <taxon>Pseudomonadati</taxon>
        <taxon>Spirochaetota</taxon>
        <taxon>Spirochaetia</taxon>
        <taxon>Spirochaetales</taxon>
        <taxon>Candidatus Aphodenecus</taxon>
    </lineage>
</organism>
<evidence type="ECO:0000256" key="2">
    <source>
        <dbReference type="ARBA" id="ARBA00000909"/>
    </source>
</evidence>
<gene>
    <name evidence="18" type="primary">nnrE</name>
    <name evidence="17" type="synonym">nnrD</name>
    <name evidence="22" type="ORF">IAC42_05250</name>
</gene>
<comment type="caution">
    <text evidence="22">The sequence shown here is derived from an EMBL/GenBank/DDBJ whole genome shotgun (WGS) entry which is preliminary data.</text>
</comment>